<accession>A0ABN9VB95</accession>
<feature type="non-terminal residue" evidence="1">
    <location>
        <position position="449"/>
    </location>
</feature>
<sequence length="449" mass="48378">AAELARQAVRTSREAATTSACATGLGPNRLGPWQVAWFSDELVECLLHRGMAAERLGGASGPAWGSLVAMLPRPGGGYCPIGLLCGFPLWWARLRKPYSDARGAALDPEDAQAFWGGTGKAAKQAVWRQDFMTESAKARDRACARFLVDLEKCYAMVLLALLQATLAVYGGPRQVMVGCFVGEVFVYGGGLIAGDVHANTVLGCVLARVDGAHRRAWAHNHVCIMVDDCLLFMEGHLLDIVSQLGEAAGSFLDGLERTLQMVVSRERMAIVTSTADLRGQDRQLRRWRSKVAAVVVGEGAGRFQALGCLLGRHPCHDPWCEHALKPLAAWAKGLQADASAIYRRALGWAMVEAQAVLDSRGPDALAGRGPAAASLLAAHRLGWHACGPRSWTDDRGMPLDVMVMGKHALARVVEAARVRWLWREVGAEPGKGHLAGGWAARFVRKSLLQ</sequence>
<evidence type="ECO:0000313" key="1">
    <source>
        <dbReference type="EMBL" id="CAK0870285.1"/>
    </source>
</evidence>
<dbReference type="EMBL" id="CAUYUJ010016947">
    <property type="protein sequence ID" value="CAK0870285.1"/>
    <property type="molecule type" value="Genomic_DNA"/>
</dbReference>
<dbReference type="Proteomes" id="UP001189429">
    <property type="component" value="Unassembled WGS sequence"/>
</dbReference>
<keyword evidence="2" id="KW-1185">Reference proteome</keyword>
<comment type="caution">
    <text evidence="1">The sequence shown here is derived from an EMBL/GenBank/DDBJ whole genome shotgun (WGS) entry which is preliminary data.</text>
</comment>
<proteinExistence type="predicted"/>
<reference evidence="1" key="1">
    <citation type="submission" date="2023-10" db="EMBL/GenBank/DDBJ databases">
        <authorList>
            <person name="Chen Y."/>
            <person name="Shah S."/>
            <person name="Dougan E. K."/>
            <person name="Thang M."/>
            <person name="Chan C."/>
        </authorList>
    </citation>
    <scope>NUCLEOTIDE SEQUENCE [LARGE SCALE GENOMIC DNA]</scope>
</reference>
<evidence type="ECO:0008006" key="3">
    <source>
        <dbReference type="Google" id="ProtNLM"/>
    </source>
</evidence>
<feature type="non-terminal residue" evidence="1">
    <location>
        <position position="1"/>
    </location>
</feature>
<evidence type="ECO:0000313" key="2">
    <source>
        <dbReference type="Proteomes" id="UP001189429"/>
    </source>
</evidence>
<organism evidence="1 2">
    <name type="scientific">Prorocentrum cordatum</name>
    <dbReference type="NCBI Taxonomy" id="2364126"/>
    <lineage>
        <taxon>Eukaryota</taxon>
        <taxon>Sar</taxon>
        <taxon>Alveolata</taxon>
        <taxon>Dinophyceae</taxon>
        <taxon>Prorocentrales</taxon>
        <taxon>Prorocentraceae</taxon>
        <taxon>Prorocentrum</taxon>
    </lineage>
</organism>
<name>A0ABN9VB95_9DINO</name>
<gene>
    <name evidence="1" type="ORF">PCOR1329_LOCUS56429</name>
</gene>
<protein>
    <recommendedName>
        <fullName evidence="3">RNA-directed RNA polymerase</fullName>
    </recommendedName>
</protein>